<feature type="chain" id="PRO_5003264525" description="SET domain-containing protein" evidence="1">
    <location>
        <begin position="18"/>
        <end position="322"/>
    </location>
</feature>
<proteinExistence type="predicted"/>
<dbReference type="EMBL" id="GL833129">
    <property type="protein sequence ID" value="EGB08016.1"/>
    <property type="molecule type" value="Genomic_DNA"/>
</dbReference>
<keyword evidence="1" id="KW-0732">Signal</keyword>
<evidence type="ECO:0000256" key="1">
    <source>
        <dbReference type="SAM" id="SignalP"/>
    </source>
</evidence>
<reference evidence="2 3" key="1">
    <citation type="journal article" date="2011" name="Proc. Natl. Acad. Sci. U.S.A.">
        <title>Niche of harmful alga Aureococcus anophagefferens revealed through ecogenomics.</title>
        <authorList>
            <person name="Gobler C.J."/>
            <person name="Berry D.L."/>
            <person name="Dyhrman S.T."/>
            <person name="Wilhelm S.W."/>
            <person name="Salamov A."/>
            <person name="Lobanov A.V."/>
            <person name="Zhang Y."/>
            <person name="Collier J.L."/>
            <person name="Wurch L.L."/>
            <person name="Kustka A.B."/>
            <person name="Dill B.D."/>
            <person name="Shah M."/>
            <person name="VerBerkmoes N.C."/>
            <person name="Kuo A."/>
            <person name="Terry A."/>
            <person name="Pangilinan J."/>
            <person name="Lindquist E.A."/>
            <person name="Lucas S."/>
            <person name="Paulsen I.T."/>
            <person name="Hattenrath-Lehmann T.K."/>
            <person name="Talmage S.C."/>
            <person name="Walker E.A."/>
            <person name="Koch F."/>
            <person name="Burson A.M."/>
            <person name="Marcoval M.A."/>
            <person name="Tang Y.Z."/>
            <person name="Lecleir G.R."/>
            <person name="Coyne K.J."/>
            <person name="Berg G.M."/>
            <person name="Bertrand E.M."/>
            <person name="Saito M.A."/>
            <person name="Gladyshev V.N."/>
            <person name="Grigoriev I.V."/>
        </authorList>
    </citation>
    <scope>NUCLEOTIDE SEQUENCE [LARGE SCALE GENOMIC DNA]</scope>
    <source>
        <strain evidence="3">CCMP 1984</strain>
    </source>
</reference>
<dbReference type="KEGG" id="aaf:AURANDRAFT_64508"/>
<evidence type="ECO:0000313" key="3">
    <source>
        <dbReference type="Proteomes" id="UP000002729"/>
    </source>
</evidence>
<organism evidence="3">
    <name type="scientific">Aureococcus anophagefferens</name>
    <name type="common">Harmful bloom alga</name>
    <dbReference type="NCBI Taxonomy" id="44056"/>
    <lineage>
        <taxon>Eukaryota</taxon>
        <taxon>Sar</taxon>
        <taxon>Stramenopiles</taxon>
        <taxon>Ochrophyta</taxon>
        <taxon>Pelagophyceae</taxon>
        <taxon>Pelagomonadales</taxon>
        <taxon>Pelagomonadaceae</taxon>
        <taxon>Aureococcus</taxon>
    </lineage>
</organism>
<dbReference type="GeneID" id="20224866"/>
<dbReference type="Proteomes" id="UP000002729">
    <property type="component" value="Unassembled WGS sequence"/>
</dbReference>
<evidence type="ECO:0008006" key="4">
    <source>
        <dbReference type="Google" id="ProtNLM"/>
    </source>
</evidence>
<sequence>MTTSKIMLLLLLPQTTALQHARQAYAEFLLPCCDGLDGSRATLEDAGDAWTVTAARAYNRGQTIFSVSSDALLTPTAAYGDKDLGPPLRDLARQAGPGFDVVAVAGLLAAERVRTYRARADQGLAPESAGTVVPSTWGPVARRLWAADAPAVDPSVAPLVEQAVSLLLPLLEVAARRAFTAPAPVEPKGFAPANWRAMLEDGAGDSWSRGELERVARSAVALAIDRQRAPPPPFGDGGAPGAWEVTADAIREPGRQVAAAVGEDAMAIPPPEALVNGGGDANAALASFAGKVPSGEARPALVVVATRDIAPGDAVVAVDPWA</sequence>
<dbReference type="AlphaFoldDB" id="F0YAE2"/>
<dbReference type="InParanoid" id="F0YAE2"/>
<accession>F0YAE2</accession>
<evidence type="ECO:0000313" key="2">
    <source>
        <dbReference type="EMBL" id="EGB08016.1"/>
    </source>
</evidence>
<dbReference type="RefSeq" id="XP_009037378.1">
    <property type="nucleotide sequence ID" value="XM_009039130.1"/>
</dbReference>
<gene>
    <name evidence="2" type="ORF">AURANDRAFT_64508</name>
</gene>
<feature type="signal peptide" evidence="1">
    <location>
        <begin position="1"/>
        <end position="17"/>
    </location>
</feature>
<keyword evidence="3" id="KW-1185">Reference proteome</keyword>
<dbReference type="OrthoDB" id="10470151at2759"/>
<protein>
    <recommendedName>
        <fullName evidence="4">SET domain-containing protein</fullName>
    </recommendedName>
</protein>
<name>F0YAE2_AURAN</name>